<comment type="caution">
    <text evidence="6">The sequence shown here is derived from an EMBL/GenBank/DDBJ whole genome shotgun (WGS) entry which is preliminary data.</text>
</comment>
<evidence type="ECO:0000256" key="4">
    <source>
        <dbReference type="SAM" id="Phobius"/>
    </source>
</evidence>
<feature type="transmembrane region" description="Helical" evidence="4">
    <location>
        <begin position="180"/>
        <end position="198"/>
    </location>
</feature>
<gene>
    <name evidence="6" type="ORF">H8S01_09330</name>
</gene>
<feature type="transmembrane region" description="Helical" evidence="4">
    <location>
        <begin position="154"/>
        <end position="174"/>
    </location>
</feature>
<dbReference type="RefSeq" id="WP_186837011.1">
    <property type="nucleotide sequence ID" value="NZ_JACOPD010000006.1"/>
</dbReference>
<organism evidence="6 7">
    <name type="scientific">Lachnospira hominis</name>
    <name type="common">ex Liu et al. 2021</name>
    <dbReference type="NCBI Taxonomy" id="2763051"/>
    <lineage>
        <taxon>Bacteria</taxon>
        <taxon>Bacillati</taxon>
        <taxon>Bacillota</taxon>
        <taxon>Clostridia</taxon>
        <taxon>Lachnospirales</taxon>
        <taxon>Lachnospiraceae</taxon>
        <taxon>Lachnospira</taxon>
    </lineage>
</organism>
<evidence type="ECO:0000313" key="7">
    <source>
        <dbReference type="Proteomes" id="UP000628463"/>
    </source>
</evidence>
<feature type="transmembrane region" description="Helical" evidence="4">
    <location>
        <begin position="109"/>
        <end position="124"/>
    </location>
</feature>
<keyword evidence="7" id="KW-1185">Reference proteome</keyword>
<evidence type="ECO:0000313" key="6">
    <source>
        <dbReference type="EMBL" id="MBC5681161.1"/>
    </source>
</evidence>
<dbReference type="SMART" id="SM00283">
    <property type="entry name" value="MA"/>
    <property type="match status" value="1"/>
</dbReference>
<dbReference type="SUPFAM" id="SSF58104">
    <property type="entry name" value="Methyl-accepting chemotaxis protein (MCP) signaling domain"/>
    <property type="match status" value="1"/>
</dbReference>
<dbReference type="InterPro" id="IPR004089">
    <property type="entry name" value="MCPsignal_dom"/>
</dbReference>
<dbReference type="Gene3D" id="1.10.287.950">
    <property type="entry name" value="Methyl-accepting chemotaxis protein"/>
    <property type="match status" value="1"/>
</dbReference>
<feature type="coiled-coil region" evidence="3">
    <location>
        <begin position="1"/>
        <end position="28"/>
    </location>
</feature>
<feature type="transmembrane region" description="Helical" evidence="4">
    <location>
        <begin position="76"/>
        <end position="97"/>
    </location>
</feature>
<keyword evidence="4" id="KW-0812">Transmembrane</keyword>
<evidence type="ECO:0000256" key="1">
    <source>
        <dbReference type="ARBA" id="ARBA00023224"/>
    </source>
</evidence>
<name>A0ABR7G154_9FIRM</name>
<dbReference type="Proteomes" id="UP000628463">
    <property type="component" value="Unassembled WGS sequence"/>
</dbReference>
<keyword evidence="3" id="KW-0175">Coiled coil</keyword>
<dbReference type="EMBL" id="JACOPD010000006">
    <property type="protein sequence ID" value="MBC5681161.1"/>
    <property type="molecule type" value="Genomic_DNA"/>
</dbReference>
<dbReference type="PANTHER" id="PTHR32089">
    <property type="entry name" value="METHYL-ACCEPTING CHEMOTAXIS PROTEIN MCPB"/>
    <property type="match status" value="1"/>
</dbReference>
<proteinExistence type="predicted"/>
<feature type="transmembrane region" description="Helical" evidence="4">
    <location>
        <begin position="49"/>
        <end position="70"/>
    </location>
</feature>
<evidence type="ECO:0000259" key="5">
    <source>
        <dbReference type="PROSITE" id="PS50111"/>
    </source>
</evidence>
<reference evidence="6 7" key="1">
    <citation type="submission" date="2020-08" db="EMBL/GenBank/DDBJ databases">
        <title>Genome public.</title>
        <authorList>
            <person name="Liu C."/>
            <person name="Sun Q."/>
        </authorList>
    </citation>
    <scope>NUCLEOTIDE SEQUENCE [LARGE SCALE GENOMIC DNA]</scope>
    <source>
        <strain evidence="6 7">NSJ-43</strain>
    </source>
</reference>
<dbReference type="PANTHER" id="PTHR32089:SF112">
    <property type="entry name" value="LYSOZYME-LIKE PROTEIN-RELATED"/>
    <property type="match status" value="1"/>
</dbReference>
<dbReference type="PROSITE" id="PS50111">
    <property type="entry name" value="CHEMOTAXIS_TRANSDUC_2"/>
    <property type="match status" value="1"/>
</dbReference>
<feature type="domain" description="Methyl-accepting transducer" evidence="5">
    <location>
        <begin position="245"/>
        <end position="488"/>
    </location>
</feature>
<keyword evidence="1 2" id="KW-0807">Transducer</keyword>
<evidence type="ECO:0000256" key="3">
    <source>
        <dbReference type="SAM" id="Coils"/>
    </source>
</evidence>
<evidence type="ECO:0000256" key="2">
    <source>
        <dbReference type="PROSITE-ProRule" id="PRU00284"/>
    </source>
</evidence>
<accession>A0ABR7G154</accession>
<protein>
    <submittedName>
        <fullName evidence="6">Chemotaxis protein</fullName>
    </submittedName>
</protein>
<keyword evidence="4" id="KW-1133">Transmembrane helix</keyword>
<keyword evidence="4" id="KW-0472">Membrane</keyword>
<dbReference type="Pfam" id="PF00015">
    <property type="entry name" value="MCPsignal"/>
    <property type="match status" value="1"/>
</dbReference>
<sequence length="524" mass="57066">MGAIEQKIQDKSQKINEKHEQIQEAAKKGMDKIVDKIESQSEMARCNKVGIVCHTIVSVAIGIAYLAEFAKGSRTLLYVLLTIVIGIASPVAEWIVYKKDKNSTHIKHFIGYGFAIFYIFIMFTTNNKLVFTYVIPMLIAITVYNDYKYSIPINTGVIIINIAQVVLFLANGTYTMSDTASIEIQVLVIVLISLYCMYTSKTLEINSVVKLKQIEKQSRETERILNNTMEISGKMAADIENVNSKILSLGESINATREAMAEVNTGSTDTADAVQKQLEMTENIQNKVDDVKNGSQEITNSINDTKKAVDAGNKNVAMLVNKVNESVESGNAVTKQLSLLNDDMAKMNSIVDIITEITSQTSLLALNASIEAARAGEAGRGFAVVASEISKMADETQNATVKITDMITNISDVIKNVVDVTGQMVEMIKEEDAATKETAASFSIIENNTGKILINAESLTNIVNGLSEANKKIVDSVSTVSAITEEVAAHASDTFAVSEQNNATINEIISISNELKVLTDKLNA</sequence>